<keyword evidence="3" id="KW-1185">Reference proteome</keyword>
<reference evidence="2" key="1">
    <citation type="submission" date="2021-03" db="EMBL/GenBank/DDBJ databases">
        <title>Draft genome sequence of rust myrtle Austropuccinia psidii MF-1, a brazilian biotype.</title>
        <authorList>
            <person name="Quecine M.C."/>
            <person name="Pachon D.M.R."/>
            <person name="Bonatelli M.L."/>
            <person name="Correr F.H."/>
            <person name="Franceschini L.M."/>
            <person name="Leite T.F."/>
            <person name="Margarido G.R.A."/>
            <person name="Almeida C.A."/>
            <person name="Ferrarezi J.A."/>
            <person name="Labate C.A."/>
        </authorList>
    </citation>
    <scope>NUCLEOTIDE SEQUENCE</scope>
    <source>
        <strain evidence="2">MF-1</strain>
    </source>
</reference>
<evidence type="ECO:0000313" key="2">
    <source>
        <dbReference type="EMBL" id="MBW0552582.1"/>
    </source>
</evidence>
<dbReference type="Pfam" id="PF00078">
    <property type="entry name" value="RVT_1"/>
    <property type="match status" value="1"/>
</dbReference>
<dbReference type="AlphaFoldDB" id="A0A9Q3IYV6"/>
<dbReference type="OrthoDB" id="6776860at2759"/>
<proteinExistence type="predicted"/>
<protein>
    <recommendedName>
        <fullName evidence="1">Reverse transcriptase domain-containing protein</fullName>
    </recommendedName>
</protein>
<dbReference type="Proteomes" id="UP000765509">
    <property type="component" value="Unassembled WGS sequence"/>
</dbReference>
<dbReference type="InterPro" id="IPR053134">
    <property type="entry name" value="RNA-dir_DNA_polymerase"/>
</dbReference>
<dbReference type="InterPro" id="IPR043502">
    <property type="entry name" value="DNA/RNA_pol_sf"/>
</dbReference>
<name>A0A9Q3IYV6_9BASI</name>
<sequence>MLRRPPYPASQETRKEIEKHINELLDRDVIRKMGHNKIVEITTPLLITWHHDKYRLCGDCRALNNYTKADRYPIQRLPHSLDKLEKVRCITKMDCMKGFHHNGVKPSFMKLIRIICHMGMYEYTRMPFGIINAPPHCHRGSYGSKRTWHSGIKSSLGGLQKI</sequence>
<dbReference type="EMBL" id="AVOT02058768">
    <property type="protein sequence ID" value="MBW0552582.1"/>
    <property type="molecule type" value="Genomic_DNA"/>
</dbReference>
<feature type="domain" description="Reverse transcriptase" evidence="1">
    <location>
        <begin position="52"/>
        <end position="139"/>
    </location>
</feature>
<organism evidence="2 3">
    <name type="scientific">Austropuccinia psidii MF-1</name>
    <dbReference type="NCBI Taxonomy" id="1389203"/>
    <lineage>
        <taxon>Eukaryota</taxon>
        <taxon>Fungi</taxon>
        <taxon>Dikarya</taxon>
        <taxon>Basidiomycota</taxon>
        <taxon>Pucciniomycotina</taxon>
        <taxon>Pucciniomycetes</taxon>
        <taxon>Pucciniales</taxon>
        <taxon>Sphaerophragmiaceae</taxon>
        <taxon>Austropuccinia</taxon>
    </lineage>
</organism>
<dbReference type="Gene3D" id="3.10.10.10">
    <property type="entry name" value="HIV Type 1 Reverse Transcriptase, subunit A, domain 1"/>
    <property type="match status" value="1"/>
</dbReference>
<gene>
    <name evidence="2" type="ORF">O181_092297</name>
</gene>
<evidence type="ECO:0000259" key="1">
    <source>
        <dbReference type="Pfam" id="PF00078"/>
    </source>
</evidence>
<dbReference type="SUPFAM" id="SSF56672">
    <property type="entry name" value="DNA/RNA polymerases"/>
    <property type="match status" value="1"/>
</dbReference>
<dbReference type="InterPro" id="IPR000477">
    <property type="entry name" value="RT_dom"/>
</dbReference>
<evidence type="ECO:0000313" key="3">
    <source>
        <dbReference type="Proteomes" id="UP000765509"/>
    </source>
</evidence>
<dbReference type="PANTHER" id="PTHR24559:SF444">
    <property type="entry name" value="REVERSE TRANSCRIPTASE DOMAIN-CONTAINING PROTEIN"/>
    <property type="match status" value="1"/>
</dbReference>
<dbReference type="Gene3D" id="3.30.70.270">
    <property type="match status" value="1"/>
</dbReference>
<comment type="caution">
    <text evidence="2">The sequence shown here is derived from an EMBL/GenBank/DDBJ whole genome shotgun (WGS) entry which is preliminary data.</text>
</comment>
<dbReference type="InterPro" id="IPR043128">
    <property type="entry name" value="Rev_trsase/Diguanyl_cyclase"/>
</dbReference>
<accession>A0A9Q3IYV6</accession>
<dbReference type="PANTHER" id="PTHR24559">
    <property type="entry name" value="TRANSPOSON TY3-I GAG-POL POLYPROTEIN"/>
    <property type="match status" value="1"/>
</dbReference>